<feature type="region of interest" description="Disordered" evidence="1">
    <location>
        <begin position="155"/>
        <end position="190"/>
    </location>
</feature>
<dbReference type="EMBL" id="KZ302460">
    <property type="protein sequence ID" value="PFH45263.1"/>
    <property type="molecule type" value="Genomic_DNA"/>
</dbReference>
<keyword evidence="3" id="KW-1185">Reference proteome</keyword>
<accession>A0A2A9NCC2</accession>
<organism evidence="2 3">
    <name type="scientific">Amanita thiersii Skay4041</name>
    <dbReference type="NCBI Taxonomy" id="703135"/>
    <lineage>
        <taxon>Eukaryota</taxon>
        <taxon>Fungi</taxon>
        <taxon>Dikarya</taxon>
        <taxon>Basidiomycota</taxon>
        <taxon>Agaricomycotina</taxon>
        <taxon>Agaricomycetes</taxon>
        <taxon>Agaricomycetidae</taxon>
        <taxon>Agaricales</taxon>
        <taxon>Pluteineae</taxon>
        <taxon>Amanitaceae</taxon>
        <taxon>Amanita</taxon>
    </lineage>
</organism>
<sequence>MVHLGLQPGTKGWSFLQSNGAVFIGTKAIFDESWFPRGKDTAVTRLPPTPTSMLSSSESSDSSDDSDSDSDQGLLSDNDNHHQTTHMGLNSNSDDNTEDDHPVDNKQQEPGPHTNDPPLDNHEQNDDHPSEPPLSEELEQMINQRKQHMNNALCWPQGPLYEDPPNPFDYQSSDQESFFSPPPRRLTRNKKIPIRPGNIYGELLCPQDL</sequence>
<protein>
    <submittedName>
        <fullName evidence="2">Uncharacterized protein</fullName>
    </submittedName>
</protein>
<feature type="compositionally biased region" description="Basic and acidic residues" evidence="1">
    <location>
        <begin position="119"/>
        <end position="130"/>
    </location>
</feature>
<evidence type="ECO:0000313" key="2">
    <source>
        <dbReference type="EMBL" id="PFH45263.1"/>
    </source>
</evidence>
<proteinExistence type="predicted"/>
<feature type="compositionally biased region" description="Polar residues" evidence="1">
    <location>
        <begin position="85"/>
        <end position="94"/>
    </location>
</feature>
<evidence type="ECO:0000256" key="1">
    <source>
        <dbReference type="SAM" id="MobiDB-lite"/>
    </source>
</evidence>
<gene>
    <name evidence="2" type="ORF">AMATHDRAFT_9617</name>
</gene>
<reference evidence="2 3" key="1">
    <citation type="submission" date="2014-02" db="EMBL/GenBank/DDBJ databases">
        <title>Transposable element dynamics among asymbiotic and ectomycorrhizal Amanita fungi.</title>
        <authorList>
            <consortium name="DOE Joint Genome Institute"/>
            <person name="Hess J."/>
            <person name="Skrede I."/>
            <person name="Wolfe B."/>
            <person name="LaButti K."/>
            <person name="Ohm R.A."/>
            <person name="Grigoriev I.V."/>
            <person name="Pringle A."/>
        </authorList>
    </citation>
    <scope>NUCLEOTIDE SEQUENCE [LARGE SCALE GENOMIC DNA]</scope>
    <source>
        <strain evidence="2 3">SKay4041</strain>
    </source>
</reference>
<name>A0A2A9NCC2_9AGAR</name>
<dbReference type="AlphaFoldDB" id="A0A2A9NCC2"/>
<feature type="compositionally biased region" description="Acidic residues" evidence="1">
    <location>
        <begin position="61"/>
        <end position="70"/>
    </location>
</feature>
<evidence type="ECO:0000313" key="3">
    <source>
        <dbReference type="Proteomes" id="UP000242287"/>
    </source>
</evidence>
<feature type="compositionally biased region" description="Polar residues" evidence="1">
    <location>
        <begin position="169"/>
        <end position="178"/>
    </location>
</feature>
<dbReference type="Proteomes" id="UP000242287">
    <property type="component" value="Unassembled WGS sequence"/>
</dbReference>
<feature type="region of interest" description="Disordered" evidence="1">
    <location>
        <begin position="37"/>
        <end position="134"/>
    </location>
</feature>